<accession>A0A0U2V6S0</accession>
<name>A0A0U2V6S0_9MAXI</name>
<feature type="binding site" description="axial binding residue" evidence="11">
    <location>
        <position position="87"/>
    </location>
    <ligand>
        <name>heme b</name>
        <dbReference type="ChEBI" id="CHEBI:60344"/>
        <note>ligand shared with SDHC</note>
    </ligand>
    <ligandPart>
        <name>Fe</name>
        <dbReference type="ChEBI" id="CHEBI:18248"/>
    </ligandPart>
</feature>
<evidence type="ECO:0000256" key="5">
    <source>
        <dbReference type="ARBA" id="ARBA00022792"/>
    </source>
</evidence>
<protein>
    <recommendedName>
        <fullName evidence="12">Succinate dehydrogenase [ubiquinone] cytochrome b small subunit</fullName>
    </recommendedName>
</protein>
<feature type="binding site" evidence="10">
    <location>
        <position position="99"/>
    </location>
    <ligand>
        <name>a ubiquinone</name>
        <dbReference type="ChEBI" id="CHEBI:16389"/>
        <note>ligand shared with IP/SDHB</note>
    </ligand>
</feature>
<keyword evidence="12" id="KW-0816">Tricarboxylic acid cycle</keyword>
<evidence type="ECO:0000313" key="13">
    <source>
        <dbReference type="EMBL" id="ALS04685.1"/>
    </source>
</evidence>
<dbReference type="InterPro" id="IPR034804">
    <property type="entry name" value="SQR/QFR_C/D"/>
</dbReference>
<evidence type="ECO:0000256" key="1">
    <source>
        <dbReference type="ARBA" id="ARBA00004448"/>
    </source>
</evidence>
<evidence type="ECO:0000256" key="7">
    <source>
        <dbReference type="ARBA" id="ARBA00022989"/>
    </source>
</evidence>
<evidence type="ECO:0000256" key="4">
    <source>
        <dbReference type="ARBA" id="ARBA00022692"/>
    </source>
</evidence>
<dbReference type="PANTHER" id="PTHR13337">
    <property type="entry name" value="SUCCINATE DEHYDROGENASE"/>
    <property type="match status" value="1"/>
</dbReference>
<evidence type="ECO:0000256" key="6">
    <source>
        <dbReference type="ARBA" id="ARBA00022946"/>
    </source>
</evidence>
<reference evidence="13" key="1">
    <citation type="journal article" date="2015" name="Sci. Rep.">
        <title>Spliced leader RNA trans-splicing discovered in copepods.</title>
        <authorList>
            <person name="Yang F."/>
            <person name="Xu D."/>
            <person name="Zhuang Y."/>
            <person name="Yi X."/>
            <person name="Huang Y."/>
            <person name="Chen H."/>
            <person name="Lin S."/>
            <person name="Campbell D.A."/>
            <person name="Sturm N.R."/>
            <person name="Liu G."/>
            <person name="Zhang H."/>
        </authorList>
    </citation>
    <scope>NUCLEOTIDE SEQUENCE</scope>
</reference>
<dbReference type="GO" id="GO:0005743">
    <property type="term" value="C:mitochondrial inner membrane"/>
    <property type="evidence" value="ECO:0007669"/>
    <property type="project" value="UniProtKB-SubCell"/>
</dbReference>
<dbReference type="Gene3D" id="1.20.1300.10">
    <property type="entry name" value="Fumarate reductase/succinate dehydrogenase, transmembrane subunit"/>
    <property type="match status" value="1"/>
</dbReference>
<evidence type="ECO:0000256" key="2">
    <source>
        <dbReference type="ARBA" id="ARBA00007294"/>
    </source>
</evidence>
<dbReference type="GO" id="GO:0006121">
    <property type="term" value="P:mitochondrial electron transport, succinate to ubiquinone"/>
    <property type="evidence" value="ECO:0007669"/>
    <property type="project" value="TreeGrafter"/>
</dbReference>
<keyword evidence="12" id="KW-0249">Electron transport</keyword>
<comment type="caution">
    <text evidence="12">Lacks conserved residue(s) required for the propagation of feature annotation.</text>
</comment>
<sequence length="150" mass="16638">MLSLRLAQSCRLARTSLRPGCVFGQSSLRPTAVTAFSTSHPRKSEDHVRMWSAERAVSVAQIPCFIVPFIYTNPVTDALFCTLLALHSHWGIEAIAVDYIRPSLFNGSTVIPTLAVALVWAMSAFTLGALYYFNYTDVGIVNAIKMLWRL</sequence>
<feature type="transmembrane region" description="Helical" evidence="12">
    <location>
        <begin position="110"/>
        <end position="133"/>
    </location>
</feature>
<dbReference type="InterPro" id="IPR007992">
    <property type="entry name" value="CybS"/>
</dbReference>
<proteinExistence type="evidence at transcript level"/>
<organism evidence="13">
    <name type="scientific">Pseudodiaptomus poplesia</name>
    <dbReference type="NCBI Taxonomy" id="213370"/>
    <lineage>
        <taxon>Eukaryota</taxon>
        <taxon>Metazoa</taxon>
        <taxon>Ecdysozoa</taxon>
        <taxon>Arthropoda</taxon>
        <taxon>Crustacea</taxon>
        <taxon>Multicrustacea</taxon>
        <taxon>Hexanauplia</taxon>
        <taxon>Copepoda</taxon>
        <taxon>Calanoida</taxon>
        <taxon>Pseudodiaptomidae</taxon>
        <taxon>Pseudodiaptomus</taxon>
    </lineage>
</organism>
<keyword evidence="6 12" id="KW-0809">Transit peptide</keyword>
<dbReference type="Pfam" id="PF05328">
    <property type="entry name" value="CybS"/>
    <property type="match status" value="1"/>
</dbReference>
<keyword evidence="4 12" id="KW-0812">Transmembrane</keyword>
<evidence type="ECO:0000256" key="3">
    <source>
        <dbReference type="ARBA" id="ARBA00022448"/>
    </source>
</evidence>
<evidence type="ECO:0000256" key="9">
    <source>
        <dbReference type="ARBA" id="ARBA00023136"/>
    </source>
</evidence>
<keyword evidence="9 12" id="KW-0472">Membrane</keyword>
<comment type="similarity">
    <text evidence="2 12">Belongs to the CybS family.</text>
</comment>
<keyword evidence="5 12" id="KW-0999">Mitochondrion inner membrane</keyword>
<keyword evidence="11 12" id="KW-0479">Metal-binding</keyword>
<dbReference type="GO" id="GO:0020037">
    <property type="term" value="F:heme binding"/>
    <property type="evidence" value="ECO:0007669"/>
    <property type="project" value="TreeGrafter"/>
</dbReference>
<evidence type="ECO:0000256" key="12">
    <source>
        <dbReference type="RuleBase" id="RU364031"/>
    </source>
</evidence>
<keyword evidence="12" id="KW-0349">Heme</keyword>
<dbReference type="GO" id="GO:0046872">
    <property type="term" value="F:metal ion binding"/>
    <property type="evidence" value="ECO:0007669"/>
    <property type="project" value="UniProtKB-KW"/>
</dbReference>
<evidence type="ECO:0000256" key="10">
    <source>
        <dbReference type="PIRSR" id="PIRSR607992-1"/>
    </source>
</evidence>
<dbReference type="GO" id="GO:0048039">
    <property type="term" value="F:ubiquinone binding"/>
    <property type="evidence" value="ECO:0007669"/>
    <property type="project" value="TreeGrafter"/>
</dbReference>
<comment type="function">
    <text evidence="12">Membrane-anchoring subunit of succinate dehydrogenase (SDH) that is involved in complex II of the mitochondrial electron transport chain and is responsible for transferring electrons from succinate to ubiquinone (coenzyme Q).</text>
</comment>
<keyword evidence="7 12" id="KW-1133">Transmembrane helix</keyword>
<keyword evidence="8 12" id="KW-0496">Mitochondrion</keyword>
<dbReference type="PANTHER" id="PTHR13337:SF2">
    <property type="entry name" value="SUCCINATE DEHYDROGENASE [UBIQUINONE] CYTOCHROME B SMALL SUBUNIT, MITOCHONDRIAL"/>
    <property type="match status" value="1"/>
</dbReference>
<keyword evidence="3 12" id="KW-0813">Transport</keyword>
<dbReference type="CDD" id="cd03496">
    <property type="entry name" value="SQR_TypeC_CybS"/>
    <property type="match status" value="1"/>
</dbReference>
<dbReference type="EMBL" id="KT754851">
    <property type="protein sequence ID" value="ALS04685.1"/>
    <property type="molecule type" value="mRNA"/>
</dbReference>
<dbReference type="AlphaFoldDB" id="A0A0U2V6S0"/>
<evidence type="ECO:0000256" key="11">
    <source>
        <dbReference type="PIRSR" id="PIRSR607992-2"/>
    </source>
</evidence>
<keyword evidence="11" id="KW-0408">Iron</keyword>
<evidence type="ECO:0000256" key="8">
    <source>
        <dbReference type="ARBA" id="ARBA00023128"/>
    </source>
</evidence>
<comment type="subcellular location">
    <subcellularLocation>
        <location evidence="1 12">Mitochondrion inner membrane</location>
        <topology evidence="1 12">Multi-pass membrane protein</topology>
    </subcellularLocation>
</comment>
<dbReference type="GO" id="GO:0006099">
    <property type="term" value="P:tricarboxylic acid cycle"/>
    <property type="evidence" value="ECO:0007669"/>
    <property type="project" value="UniProtKB-KW"/>
</dbReference>